<comment type="caution">
    <text evidence="6">The sequence shown here is derived from an EMBL/GenBank/DDBJ whole genome shotgun (WGS) entry which is preliminary data.</text>
</comment>
<dbReference type="Pfam" id="PF17643">
    <property type="entry name" value="TssR"/>
    <property type="match status" value="1"/>
</dbReference>
<dbReference type="InterPro" id="IPR049358">
    <property type="entry name" value="T6SS_TssR-like_C"/>
</dbReference>
<dbReference type="InterPro" id="IPR036465">
    <property type="entry name" value="vWFA_dom_sf"/>
</dbReference>
<evidence type="ECO:0000256" key="1">
    <source>
        <dbReference type="SAM" id="SignalP"/>
    </source>
</evidence>
<evidence type="ECO:0000259" key="4">
    <source>
        <dbReference type="Pfam" id="PF20781"/>
    </source>
</evidence>
<dbReference type="RefSeq" id="WP_269415767.1">
    <property type="nucleotide sequence ID" value="NZ_JAPWGL010000003.1"/>
</dbReference>
<dbReference type="Proteomes" id="UP001144341">
    <property type="component" value="Unassembled WGS sequence"/>
</dbReference>
<sequence>MKKYYALYILFLGISIAHAQSPASFGKKVKYMPKSYEKPSESINVNDNTSSSSLPWIVFSDREDNYTTTAPGGSLIMKKISFMEPFYVSKEENGYLKLIKYKAGMIRGRKITDKKSAISYGWISKSKLLLWQRSFSNQKTGYAEKAIGIVNGKNPLTEPKFYYDTTDSILVYNTPELKDRRTKVRLHEIAYIYKKSDDGKKYLIGSDDQLVADTARKSIYGWVSAEAFHSWGDRLYITSIKPGNYDNDDSTATAIKNGIGAGESFVIDPLLQSENIILRSVPIVADDAGTYSIGIANDVFNKKNNKLLTINGSALSYQDYIRLRKNKNKINLVFVVDGGSSMTKYFSGMTNTVSSFESLFGDFGKGTKVNYGGVVYRGNTGCAVPGIFVSPVQDDYRQLMTFLTNQAKNTDKCNGETSEQPVFGALKAGLNLFKEKKNETNLIILVGSTGNAGGTNNYLINELSEQVALADARILALQVYSDFNQTFNDFVIQSRKLVSESAIRSAEYRKNIMVKGEGLKSFQPYNTSLQDSISYYLDYPKNSLIQGGVVFPTKGSVNSNQSMTIALRRFIKETNMDIYTQISSLDSAFRLTGISRNNLSPDVELLLPQPVGAEVADHMPHNAFKYYSTAKIPADAVKNSSSALQYAIVLNNMEYKQIVDIFSIMLGENLQADQSSFRSKLVKNYTKLPKQLLGMKISSGDVKAMTLANYIKLVTGLPLNNEFLGQYTVADLKNTSKMPLEQFENYIRLLNQSVQQIKRATQIEQQFVSNGKLYYYITAQNFNPAVLPKTN</sequence>
<feature type="domain" description="Type VI secretion system TssR-like N-terminal barrel" evidence="2">
    <location>
        <begin position="30"/>
        <end position="130"/>
    </location>
</feature>
<keyword evidence="7" id="KW-1185">Reference proteome</keyword>
<feature type="domain" description="Type VI secretion system TssR-like VWA" evidence="5">
    <location>
        <begin position="285"/>
        <end position="590"/>
    </location>
</feature>
<organism evidence="6 7">
    <name type="scientific">Pedobacter rhodius</name>
    <dbReference type="NCBI Taxonomy" id="3004098"/>
    <lineage>
        <taxon>Bacteria</taxon>
        <taxon>Pseudomonadati</taxon>
        <taxon>Bacteroidota</taxon>
        <taxon>Sphingobacteriia</taxon>
        <taxon>Sphingobacteriales</taxon>
        <taxon>Sphingobacteriaceae</taxon>
        <taxon>Pedobacter</taxon>
    </lineage>
</organism>
<evidence type="ECO:0000313" key="7">
    <source>
        <dbReference type="Proteomes" id="UP001144341"/>
    </source>
</evidence>
<dbReference type="Pfam" id="PF20780">
    <property type="entry name" value="TssR_M"/>
    <property type="match status" value="1"/>
</dbReference>
<reference evidence="6" key="1">
    <citation type="submission" date="2022-12" db="EMBL/GenBank/DDBJ databases">
        <title>Genome sequence of SJ11.</title>
        <authorList>
            <person name="Woo H."/>
        </authorList>
    </citation>
    <scope>NUCLEOTIDE SEQUENCE</scope>
    <source>
        <strain evidence="6">SJ11</strain>
    </source>
</reference>
<dbReference type="InterPro" id="IPR049359">
    <property type="entry name" value="T6SS_TssR-like_dom_2"/>
</dbReference>
<evidence type="ECO:0000259" key="3">
    <source>
        <dbReference type="Pfam" id="PF20780"/>
    </source>
</evidence>
<dbReference type="InterPro" id="IPR040530">
    <property type="entry name" value="T6SS_TssR-like_N"/>
</dbReference>
<dbReference type="InterPro" id="IPR049360">
    <property type="entry name" value="T6SS_TssR-like_VWA"/>
</dbReference>
<dbReference type="Gene3D" id="3.40.50.410">
    <property type="entry name" value="von Willebrand factor, type A domain"/>
    <property type="match status" value="1"/>
</dbReference>
<feature type="domain" description="Type VI secretion system TssR-like C-terminal" evidence="4">
    <location>
        <begin position="644"/>
        <end position="783"/>
    </location>
</feature>
<feature type="chain" id="PRO_5045249742" evidence="1">
    <location>
        <begin position="20"/>
        <end position="791"/>
    </location>
</feature>
<proteinExistence type="predicted"/>
<name>A0ABT4KYF7_9SPHI</name>
<evidence type="ECO:0000259" key="5">
    <source>
        <dbReference type="Pfam" id="PF20782"/>
    </source>
</evidence>
<gene>
    <name evidence="6" type="primary">tssR</name>
    <name evidence="6" type="ORF">O0931_11715</name>
</gene>
<evidence type="ECO:0000313" key="6">
    <source>
        <dbReference type="EMBL" id="MCZ4223970.1"/>
    </source>
</evidence>
<dbReference type="SUPFAM" id="SSF53300">
    <property type="entry name" value="vWA-like"/>
    <property type="match status" value="1"/>
</dbReference>
<dbReference type="Pfam" id="PF20782">
    <property type="entry name" value="TssR_VWA"/>
    <property type="match status" value="1"/>
</dbReference>
<protein>
    <submittedName>
        <fullName evidence="6">Type VI secretion system protein TssR</fullName>
    </submittedName>
</protein>
<evidence type="ECO:0000259" key="2">
    <source>
        <dbReference type="Pfam" id="PF17643"/>
    </source>
</evidence>
<feature type="domain" description="Type VI secretion system TssR-like second" evidence="3">
    <location>
        <begin position="144"/>
        <end position="229"/>
    </location>
</feature>
<dbReference type="Pfam" id="PF20781">
    <property type="entry name" value="TssR_C"/>
    <property type="match status" value="1"/>
</dbReference>
<keyword evidence="1" id="KW-0732">Signal</keyword>
<accession>A0ABT4KYF7</accession>
<feature type="signal peptide" evidence="1">
    <location>
        <begin position="1"/>
        <end position="19"/>
    </location>
</feature>
<dbReference type="EMBL" id="JAPWGL010000003">
    <property type="protein sequence ID" value="MCZ4223970.1"/>
    <property type="molecule type" value="Genomic_DNA"/>
</dbReference>